<evidence type="ECO:0000313" key="4">
    <source>
        <dbReference type="Proteomes" id="UP000034112"/>
    </source>
</evidence>
<dbReference type="EMBL" id="JOKZ01000070">
    <property type="protein sequence ID" value="KKP04662.1"/>
    <property type="molecule type" value="Genomic_DNA"/>
</dbReference>
<keyword evidence="2" id="KW-0812">Transmembrane</keyword>
<dbReference type="AlphaFoldDB" id="A0A0F9ZXC5"/>
<feature type="compositionally biased region" description="Low complexity" evidence="1">
    <location>
        <begin position="89"/>
        <end position="128"/>
    </location>
</feature>
<keyword evidence="2" id="KW-0472">Membrane</keyword>
<feature type="compositionally biased region" description="Polar residues" evidence="1">
    <location>
        <begin position="156"/>
        <end position="170"/>
    </location>
</feature>
<keyword evidence="2" id="KW-1133">Transmembrane helix</keyword>
<dbReference type="PANTHER" id="PTHR28187">
    <property type="entry name" value="PROTEIN RCR1-RELATED"/>
    <property type="match status" value="1"/>
</dbReference>
<comment type="caution">
    <text evidence="3">The sequence shown here is derived from an EMBL/GenBank/DDBJ whole genome shotgun (WGS) entry which is preliminary data.</text>
</comment>
<dbReference type="PANTHER" id="PTHR28187:SF1">
    <property type="entry name" value="PROTEIN RCR1-RELATED"/>
    <property type="match status" value="1"/>
</dbReference>
<evidence type="ECO:0000256" key="2">
    <source>
        <dbReference type="SAM" id="Phobius"/>
    </source>
</evidence>
<feature type="region of interest" description="Disordered" evidence="1">
    <location>
        <begin position="78"/>
        <end position="185"/>
    </location>
</feature>
<evidence type="ECO:0008006" key="5">
    <source>
        <dbReference type="Google" id="ProtNLM"/>
    </source>
</evidence>
<organism evidence="3 4">
    <name type="scientific">Trichoderma harzianum</name>
    <name type="common">Hypocrea lixii</name>
    <dbReference type="NCBI Taxonomy" id="5544"/>
    <lineage>
        <taxon>Eukaryota</taxon>
        <taxon>Fungi</taxon>
        <taxon>Dikarya</taxon>
        <taxon>Ascomycota</taxon>
        <taxon>Pezizomycotina</taxon>
        <taxon>Sordariomycetes</taxon>
        <taxon>Hypocreomycetidae</taxon>
        <taxon>Hypocreales</taxon>
        <taxon>Hypocreaceae</taxon>
        <taxon>Trichoderma</taxon>
    </lineage>
</organism>
<gene>
    <name evidence="3" type="ORF">THAR02_03205</name>
</gene>
<protein>
    <recommendedName>
        <fullName evidence="5">Chitin synthesis regulation, Congo red resistance, RCR protein</fullName>
    </recommendedName>
</protein>
<feature type="transmembrane region" description="Helical" evidence="2">
    <location>
        <begin position="38"/>
        <end position="58"/>
    </location>
</feature>
<dbReference type="Pfam" id="PF12273">
    <property type="entry name" value="RCR"/>
    <property type="match status" value="1"/>
</dbReference>
<evidence type="ECO:0000313" key="3">
    <source>
        <dbReference type="EMBL" id="KKP04662.1"/>
    </source>
</evidence>
<dbReference type="OrthoDB" id="3556830at2759"/>
<dbReference type="Proteomes" id="UP000034112">
    <property type="component" value="Unassembled WGS sequence"/>
</dbReference>
<reference evidence="4" key="1">
    <citation type="journal article" date="2015" name="Genome Announc.">
        <title>Draft whole-genome sequence of the biocontrol agent Trichoderma harzianum T6776.</title>
        <authorList>
            <person name="Baroncelli R."/>
            <person name="Piaggeschi G."/>
            <person name="Fiorini L."/>
            <person name="Bertolini E."/>
            <person name="Zapparata A."/>
            <person name="Pe M.E."/>
            <person name="Sarrocco S."/>
            <person name="Vannacci G."/>
        </authorList>
    </citation>
    <scope>NUCLEOTIDE SEQUENCE [LARGE SCALE GENOMIC DNA]</scope>
    <source>
        <strain evidence="4">T6776</strain>
    </source>
</reference>
<accession>A0A0F9ZXC5</accession>
<proteinExistence type="predicted"/>
<evidence type="ECO:0000256" key="1">
    <source>
        <dbReference type="SAM" id="MobiDB-lite"/>
    </source>
</evidence>
<sequence>MAPTMVDLFARDDGCGYGYFFDGIGCRRKSGWYFWGRWVLAGIAIVFALFLLFCCLCISRRNRRRGVTPMYGTGWLGGAPAQGSRPSGNNKHNNNNNNGYEMNNYQSGYTQGGYTQQQPPYGEGYGYTSPPPYGQAPVGNQQTGTTFHTNDGYMTGQPQYGVQQPQTSYQPDGHYQPPAGPPPGK</sequence>
<dbReference type="InterPro" id="IPR020999">
    <property type="entry name" value="Chitin_synth_reg_RCR"/>
</dbReference>
<name>A0A0F9ZXC5_TRIHA</name>
<dbReference type="OMA" id="YDWGRWV"/>
<feature type="compositionally biased region" description="Polar residues" evidence="1">
    <location>
        <begin position="138"/>
        <end position="149"/>
    </location>
</feature>
<dbReference type="GO" id="GO:0016192">
    <property type="term" value="P:vesicle-mediated transport"/>
    <property type="evidence" value="ECO:0007669"/>
    <property type="project" value="TreeGrafter"/>
</dbReference>